<protein>
    <submittedName>
        <fullName evidence="2">Uncharacterized protein</fullName>
    </submittedName>
</protein>
<accession>A0ABV0BQ36</accession>
<proteinExistence type="predicted"/>
<gene>
    <name evidence="2" type="ORF">ABE541_02640</name>
</gene>
<dbReference type="EMBL" id="JBDJNQ010000001">
    <property type="protein sequence ID" value="MEN5376148.1"/>
    <property type="molecule type" value="Genomic_DNA"/>
</dbReference>
<feature type="chain" id="PRO_5046317453" evidence="1">
    <location>
        <begin position="20"/>
        <end position="212"/>
    </location>
</feature>
<sequence length="212" mass="22804">MKKIITIFALAFLGFQSYAQSNVEHISKLEIGKKAKKVYNTKSSDSTINLHIDTLIMGDKASLMFYANKNVILNVGHAIIGNNASISGTDGKNNGSNFDIQANIQKLGSLYIIAKGDNAFNGTKTFPNGNGGNVKLTLSENSLVPQRENKKQPNYLQIANEGGGKNVNATSDLRSIYDRVRQAPAGLRGLPQGQIYSGSPGTDGKTEIITIK</sequence>
<dbReference type="RefSeq" id="WP_132772865.1">
    <property type="nucleotide sequence ID" value="NZ_JAOQNK010000001.1"/>
</dbReference>
<keyword evidence="1" id="KW-0732">Signal</keyword>
<evidence type="ECO:0000313" key="2">
    <source>
        <dbReference type="EMBL" id="MEN5376148.1"/>
    </source>
</evidence>
<feature type="signal peptide" evidence="1">
    <location>
        <begin position="1"/>
        <end position="19"/>
    </location>
</feature>
<name>A0ABV0BQ36_9SPHI</name>
<keyword evidence="3" id="KW-1185">Reference proteome</keyword>
<evidence type="ECO:0000256" key="1">
    <source>
        <dbReference type="SAM" id="SignalP"/>
    </source>
</evidence>
<evidence type="ECO:0000313" key="3">
    <source>
        <dbReference type="Proteomes" id="UP001409291"/>
    </source>
</evidence>
<dbReference type="Proteomes" id="UP001409291">
    <property type="component" value="Unassembled WGS sequence"/>
</dbReference>
<reference evidence="2 3" key="1">
    <citation type="submission" date="2024-04" db="EMBL/GenBank/DDBJ databases">
        <title>WGS of bacteria from Torrens River.</title>
        <authorList>
            <person name="Wyrsch E.R."/>
            <person name="Drigo B."/>
        </authorList>
    </citation>
    <scope>NUCLEOTIDE SEQUENCE [LARGE SCALE GENOMIC DNA]</scope>
    <source>
        <strain evidence="2 3">TWI391</strain>
    </source>
</reference>
<comment type="caution">
    <text evidence="2">The sequence shown here is derived from an EMBL/GenBank/DDBJ whole genome shotgun (WGS) entry which is preliminary data.</text>
</comment>
<organism evidence="2 3">
    <name type="scientific">Sphingobacterium kitahiroshimense</name>
    <dbReference type="NCBI Taxonomy" id="470446"/>
    <lineage>
        <taxon>Bacteria</taxon>
        <taxon>Pseudomonadati</taxon>
        <taxon>Bacteroidota</taxon>
        <taxon>Sphingobacteriia</taxon>
        <taxon>Sphingobacteriales</taxon>
        <taxon>Sphingobacteriaceae</taxon>
        <taxon>Sphingobacterium</taxon>
    </lineage>
</organism>